<evidence type="ECO:0000313" key="2">
    <source>
        <dbReference type="Proteomes" id="UP001469365"/>
    </source>
</evidence>
<dbReference type="RefSeq" id="WP_341418137.1">
    <property type="nucleotide sequence ID" value="NZ_JBBPCC010000018.1"/>
</dbReference>
<protein>
    <submittedName>
        <fullName evidence="1">Uncharacterized protein</fullName>
    </submittedName>
</protein>
<name>A0ABU9DS05_9BACL</name>
<reference evidence="1 2" key="1">
    <citation type="submission" date="2024-04" db="EMBL/GenBank/DDBJ databases">
        <title>draft genome sequnece of Paenibacillus filicis.</title>
        <authorList>
            <person name="Kim D.-U."/>
        </authorList>
    </citation>
    <scope>NUCLEOTIDE SEQUENCE [LARGE SCALE GENOMIC DNA]</scope>
    <source>
        <strain evidence="1 2">KACC14197</strain>
    </source>
</reference>
<evidence type="ECO:0000313" key="1">
    <source>
        <dbReference type="EMBL" id="MEK8130996.1"/>
    </source>
</evidence>
<keyword evidence="2" id="KW-1185">Reference proteome</keyword>
<accession>A0ABU9DS05</accession>
<dbReference type="Proteomes" id="UP001469365">
    <property type="component" value="Unassembled WGS sequence"/>
</dbReference>
<sequence>MNHELHDNNRRISVQLTVEEAMALGVGAVFHNQPQVAADARKKIRNSLEAALFHTSRPVDYELLHI</sequence>
<dbReference type="EMBL" id="JBBPCC010000018">
    <property type="protein sequence ID" value="MEK8130996.1"/>
    <property type="molecule type" value="Genomic_DNA"/>
</dbReference>
<organism evidence="1 2">
    <name type="scientific">Paenibacillus filicis</name>
    <dbReference type="NCBI Taxonomy" id="669464"/>
    <lineage>
        <taxon>Bacteria</taxon>
        <taxon>Bacillati</taxon>
        <taxon>Bacillota</taxon>
        <taxon>Bacilli</taxon>
        <taxon>Bacillales</taxon>
        <taxon>Paenibacillaceae</taxon>
        <taxon>Paenibacillus</taxon>
    </lineage>
</organism>
<gene>
    <name evidence="1" type="ORF">WMW72_24120</name>
</gene>
<proteinExistence type="predicted"/>
<comment type="caution">
    <text evidence="1">The sequence shown here is derived from an EMBL/GenBank/DDBJ whole genome shotgun (WGS) entry which is preliminary data.</text>
</comment>